<dbReference type="AlphaFoldDB" id="A0A923KU61"/>
<name>A0A923KU61_9BURK</name>
<evidence type="ECO:0000313" key="1">
    <source>
        <dbReference type="EMBL" id="MBC3882946.1"/>
    </source>
</evidence>
<dbReference type="InterPro" id="IPR029024">
    <property type="entry name" value="TerB-like"/>
</dbReference>
<proteinExistence type="predicted"/>
<comment type="caution">
    <text evidence="1">The sequence shown here is derived from an EMBL/GenBank/DDBJ whole genome shotgun (WGS) entry which is preliminary data.</text>
</comment>
<reference evidence="1" key="1">
    <citation type="submission" date="2020-08" db="EMBL/GenBank/DDBJ databases">
        <title>Novel species isolated from subtropical streams in China.</title>
        <authorList>
            <person name="Lu H."/>
        </authorList>
    </citation>
    <scope>NUCLEOTIDE SEQUENCE</scope>
    <source>
        <strain evidence="1">LX22W</strain>
    </source>
</reference>
<keyword evidence="2" id="KW-1185">Reference proteome</keyword>
<dbReference type="CDD" id="cd07177">
    <property type="entry name" value="terB_like"/>
    <property type="match status" value="1"/>
</dbReference>
<dbReference type="Gene3D" id="1.10.3680.10">
    <property type="entry name" value="TerB-like"/>
    <property type="match status" value="1"/>
</dbReference>
<dbReference type="EMBL" id="JACOFZ010000008">
    <property type="protein sequence ID" value="MBC3882946.1"/>
    <property type="molecule type" value="Genomic_DNA"/>
</dbReference>
<organism evidence="1 2">
    <name type="scientific">Undibacterium nitidum</name>
    <dbReference type="NCBI Taxonomy" id="2762298"/>
    <lineage>
        <taxon>Bacteria</taxon>
        <taxon>Pseudomonadati</taxon>
        <taxon>Pseudomonadota</taxon>
        <taxon>Betaproteobacteria</taxon>
        <taxon>Burkholderiales</taxon>
        <taxon>Oxalobacteraceae</taxon>
        <taxon>Undibacterium</taxon>
    </lineage>
</organism>
<sequence>MNSPEAMARIVALSMLVDGGLDKSELDVVHRYGIVERLGLSEEQFEKIVHHLCEDMLQCADGSHYGQIEMANPAIDSILEEIQDPQLRKQLLRIMLAIVDADDRLSDGEAVLIDRALQCWTLDLVAISDTPLSAQLSSELEHHQMQQRDYSASKPVNILETHY</sequence>
<evidence type="ECO:0000313" key="2">
    <source>
        <dbReference type="Proteomes" id="UP000627446"/>
    </source>
</evidence>
<accession>A0A923KU61</accession>
<dbReference type="SUPFAM" id="SSF158682">
    <property type="entry name" value="TerB-like"/>
    <property type="match status" value="1"/>
</dbReference>
<dbReference type="Proteomes" id="UP000627446">
    <property type="component" value="Unassembled WGS sequence"/>
</dbReference>
<protein>
    <submittedName>
        <fullName evidence="1">TerB family tellurite resistance protein</fullName>
    </submittedName>
</protein>
<gene>
    <name evidence="1" type="ORF">H8K36_16255</name>
</gene>